<dbReference type="Gene3D" id="3.30.200.20">
    <property type="entry name" value="Phosphorylase Kinase, domain 1"/>
    <property type="match status" value="1"/>
</dbReference>
<protein>
    <submittedName>
        <fullName evidence="9">Putative MAPK</fullName>
    </submittedName>
</protein>
<keyword evidence="3 6" id="KW-0547">Nucleotide-binding</keyword>
<dbReference type="AlphaFoldDB" id="Q6TAG1"/>
<evidence type="ECO:0000256" key="4">
    <source>
        <dbReference type="ARBA" id="ARBA00022777"/>
    </source>
</evidence>
<dbReference type="GO" id="GO:0005524">
    <property type="term" value="F:ATP binding"/>
    <property type="evidence" value="ECO:0007669"/>
    <property type="project" value="UniProtKB-UniRule"/>
</dbReference>
<proteinExistence type="evidence at transcript level"/>
<dbReference type="Gene3D" id="1.10.510.10">
    <property type="entry name" value="Transferase(Phosphotransferase) domain 1"/>
    <property type="match status" value="1"/>
</dbReference>
<dbReference type="FunFam" id="1.10.510.10:FF:000098">
    <property type="entry name" value="Mitogen-activated protein kinase 1"/>
    <property type="match status" value="1"/>
</dbReference>
<dbReference type="InterPro" id="IPR003527">
    <property type="entry name" value="MAP_kinase_CS"/>
</dbReference>
<accession>Q6TAG1</accession>
<organism evidence="9">
    <name type="scientific">Tetrahymena thermophila</name>
    <dbReference type="NCBI Taxonomy" id="5911"/>
    <lineage>
        <taxon>Eukaryota</taxon>
        <taxon>Sar</taxon>
        <taxon>Alveolata</taxon>
        <taxon>Ciliophora</taxon>
        <taxon>Intramacronucleata</taxon>
        <taxon>Oligohymenophorea</taxon>
        <taxon>Hymenostomatida</taxon>
        <taxon>Tetrahymenina</taxon>
        <taxon>Tetrahymenidae</taxon>
        <taxon>Tetrahymena</taxon>
    </lineage>
</organism>
<feature type="binding site" evidence="6">
    <location>
        <position position="74"/>
    </location>
    <ligand>
        <name>ATP</name>
        <dbReference type="ChEBI" id="CHEBI:30616"/>
    </ligand>
</feature>
<dbReference type="PROSITE" id="PS00107">
    <property type="entry name" value="PROTEIN_KINASE_ATP"/>
    <property type="match status" value="1"/>
</dbReference>
<evidence type="ECO:0000256" key="7">
    <source>
        <dbReference type="SAM" id="MobiDB-lite"/>
    </source>
</evidence>
<dbReference type="PANTHER" id="PTHR24055">
    <property type="entry name" value="MITOGEN-ACTIVATED PROTEIN KINASE"/>
    <property type="match status" value="1"/>
</dbReference>
<name>Q6TAG1_TETTH</name>
<keyword evidence="4" id="KW-0418">Kinase</keyword>
<reference evidence="9" key="1">
    <citation type="journal article" date="2014" name="Gene">
        <title>Cloning, expression and characterization of a gene encoding mitogen activated protein kinase 2 (MPK2) from Tetrahymena thermophila.</title>
        <authorList>
            <person name="Arslanyolu M."/>
            <person name="Yildiz M.T."/>
        </authorList>
    </citation>
    <scope>NUCLEOTIDE SEQUENCE</scope>
</reference>
<dbReference type="FunFam" id="3.30.200.20:FF:000046">
    <property type="entry name" value="Mitogen-activated protein kinase"/>
    <property type="match status" value="1"/>
</dbReference>
<gene>
    <name evidence="9" type="primary">MPK2</name>
</gene>
<feature type="domain" description="Protein kinase" evidence="8">
    <location>
        <begin position="40"/>
        <end position="335"/>
    </location>
</feature>
<keyword evidence="2" id="KW-0808">Transferase</keyword>
<dbReference type="SUPFAM" id="SSF56112">
    <property type="entry name" value="Protein kinase-like (PK-like)"/>
    <property type="match status" value="1"/>
</dbReference>
<dbReference type="PROSITE" id="PS50011">
    <property type="entry name" value="PROTEIN_KINASE_DOM"/>
    <property type="match status" value="1"/>
</dbReference>
<sequence length="426" mass="50028">MEHQVPKEIIEYYKPYETKKSNIRVQNVLSASKFEMDDNYSIIDSIGQGAYGIVVAARDLNCQDEENNLVAIKKIEKAFEHKIFTKRTLRELRLLRLLKHENIIGINTLLLPRSREKFEDIYVVSELMETDLASIIKSEQPLTDEHCQFFLYQILRGLKYIHSAKVVHRDLKPRNLLENSNCDLKICDFGLARTIIPGLKCRAGMLTDYVATRWYRAPELLLSWRDYDEKVDVWSVGCIFAELLRRKPFLPGIDTRNQIELIFEYLGTPSEQEINNIPREKFRKMVKNMPKRQPKQFEKLFSKASKEAIDLLRKLLTFDFTKRITVDEALSHPYLSELHFPEDEPTCEPVSKLDFEFEEHNLTLQQLKDLIYEEILYYHYPSFKQEYETKKANGQSLISHIINNANRNVPDPHSSDDDQSDDDDEN</sequence>
<evidence type="ECO:0000259" key="8">
    <source>
        <dbReference type="PROSITE" id="PS50011"/>
    </source>
</evidence>
<evidence type="ECO:0000313" key="9">
    <source>
        <dbReference type="EMBL" id="AAR04352.1"/>
    </source>
</evidence>
<dbReference type="Pfam" id="PF00069">
    <property type="entry name" value="Pkinase"/>
    <property type="match status" value="1"/>
</dbReference>
<keyword evidence="1" id="KW-0723">Serine/threonine-protein kinase</keyword>
<dbReference type="CDD" id="cd07834">
    <property type="entry name" value="STKc_MAPK"/>
    <property type="match status" value="1"/>
</dbReference>
<feature type="region of interest" description="Disordered" evidence="7">
    <location>
        <begin position="404"/>
        <end position="426"/>
    </location>
</feature>
<evidence type="ECO:0000256" key="3">
    <source>
        <dbReference type="ARBA" id="ARBA00022741"/>
    </source>
</evidence>
<dbReference type="InterPro" id="IPR050117">
    <property type="entry name" value="MAPK"/>
</dbReference>
<dbReference type="InterPro" id="IPR011009">
    <property type="entry name" value="Kinase-like_dom_sf"/>
</dbReference>
<keyword evidence="5 6" id="KW-0067">ATP-binding</keyword>
<dbReference type="InterPro" id="IPR017441">
    <property type="entry name" value="Protein_kinase_ATP_BS"/>
</dbReference>
<evidence type="ECO:0000256" key="5">
    <source>
        <dbReference type="ARBA" id="ARBA00022840"/>
    </source>
</evidence>
<dbReference type="EMBL" id="AY426250">
    <property type="protein sequence ID" value="AAR04352.1"/>
    <property type="molecule type" value="mRNA"/>
</dbReference>
<evidence type="ECO:0000256" key="1">
    <source>
        <dbReference type="ARBA" id="ARBA00022527"/>
    </source>
</evidence>
<dbReference type="GO" id="GO:0004707">
    <property type="term" value="F:MAP kinase activity"/>
    <property type="evidence" value="ECO:0007669"/>
    <property type="project" value="InterPro"/>
</dbReference>
<evidence type="ECO:0000256" key="6">
    <source>
        <dbReference type="PROSITE-ProRule" id="PRU10141"/>
    </source>
</evidence>
<evidence type="ECO:0000256" key="2">
    <source>
        <dbReference type="ARBA" id="ARBA00022679"/>
    </source>
</evidence>
<feature type="compositionally biased region" description="Acidic residues" evidence="7">
    <location>
        <begin position="417"/>
        <end position="426"/>
    </location>
</feature>
<dbReference type="SMART" id="SM00220">
    <property type="entry name" value="S_TKc"/>
    <property type="match status" value="1"/>
</dbReference>
<dbReference type="PROSITE" id="PS01351">
    <property type="entry name" value="MAPK"/>
    <property type="match status" value="1"/>
</dbReference>
<dbReference type="InterPro" id="IPR000719">
    <property type="entry name" value="Prot_kinase_dom"/>
</dbReference>